<dbReference type="SMART" id="SM00100">
    <property type="entry name" value="cNMP"/>
    <property type="match status" value="1"/>
</dbReference>
<evidence type="ECO:0000313" key="6">
    <source>
        <dbReference type="EMBL" id="UOD50429.1"/>
    </source>
</evidence>
<organism evidence="6 7">
    <name type="scientific">Orrella daihaiensis</name>
    <dbReference type="NCBI Taxonomy" id="2782176"/>
    <lineage>
        <taxon>Bacteria</taxon>
        <taxon>Pseudomonadati</taxon>
        <taxon>Pseudomonadota</taxon>
        <taxon>Betaproteobacteria</taxon>
        <taxon>Burkholderiales</taxon>
        <taxon>Alcaligenaceae</taxon>
        <taxon>Orrella</taxon>
    </lineage>
</organism>
<reference evidence="6 7" key="1">
    <citation type="submission" date="2020-11" db="EMBL/GenBank/DDBJ databases">
        <title>Algicoccus daihaiensis sp.nov., isolated from Daihai Lake in Inner Mongolia.</title>
        <authorList>
            <person name="Kai J."/>
        </authorList>
    </citation>
    <scope>NUCLEOTIDE SEQUENCE [LARGE SCALE GENOMIC DNA]</scope>
    <source>
        <strain evidence="7">f23</strain>
    </source>
</reference>
<dbReference type="InterPro" id="IPR018490">
    <property type="entry name" value="cNMP-bd_dom_sf"/>
</dbReference>
<dbReference type="InterPro" id="IPR036390">
    <property type="entry name" value="WH_DNA-bd_sf"/>
</dbReference>
<dbReference type="InterPro" id="IPR012318">
    <property type="entry name" value="HTH_CRP"/>
</dbReference>
<evidence type="ECO:0000256" key="2">
    <source>
        <dbReference type="ARBA" id="ARBA00023125"/>
    </source>
</evidence>
<evidence type="ECO:0000259" key="5">
    <source>
        <dbReference type="PROSITE" id="PS51063"/>
    </source>
</evidence>
<dbReference type="Proteomes" id="UP000831607">
    <property type="component" value="Chromosome"/>
</dbReference>
<dbReference type="Gene3D" id="2.60.120.10">
    <property type="entry name" value="Jelly Rolls"/>
    <property type="match status" value="1"/>
</dbReference>
<accession>A0ABY4AJG5</accession>
<keyword evidence="7" id="KW-1185">Reference proteome</keyword>
<gene>
    <name evidence="6" type="ORF">DHf2319_00325</name>
</gene>
<keyword evidence="1" id="KW-0805">Transcription regulation</keyword>
<dbReference type="InterPro" id="IPR050397">
    <property type="entry name" value="Env_Response_Regulators"/>
</dbReference>
<dbReference type="InterPro" id="IPR014710">
    <property type="entry name" value="RmlC-like_jellyroll"/>
</dbReference>
<proteinExistence type="predicted"/>
<dbReference type="Pfam" id="PF13545">
    <property type="entry name" value="HTH_Crp_2"/>
    <property type="match status" value="1"/>
</dbReference>
<dbReference type="Pfam" id="PF00027">
    <property type="entry name" value="cNMP_binding"/>
    <property type="match status" value="1"/>
</dbReference>
<evidence type="ECO:0000256" key="3">
    <source>
        <dbReference type="ARBA" id="ARBA00023163"/>
    </source>
</evidence>
<keyword evidence="3" id="KW-0804">Transcription</keyword>
<dbReference type="PANTHER" id="PTHR24567">
    <property type="entry name" value="CRP FAMILY TRANSCRIPTIONAL REGULATORY PROTEIN"/>
    <property type="match status" value="1"/>
</dbReference>
<dbReference type="InterPro" id="IPR000595">
    <property type="entry name" value="cNMP-bd_dom"/>
</dbReference>
<feature type="domain" description="HTH crp-type" evidence="5">
    <location>
        <begin position="147"/>
        <end position="218"/>
    </location>
</feature>
<dbReference type="SUPFAM" id="SSF46785">
    <property type="entry name" value="Winged helix' DNA-binding domain"/>
    <property type="match status" value="1"/>
</dbReference>
<name>A0ABY4AJG5_9BURK</name>
<evidence type="ECO:0000256" key="1">
    <source>
        <dbReference type="ARBA" id="ARBA00023015"/>
    </source>
</evidence>
<dbReference type="InterPro" id="IPR036388">
    <property type="entry name" value="WH-like_DNA-bd_sf"/>
</dbReference>
<dbReference type="SUPFAM" id="SSF51206">
    <property type="entry name" value="cAMP-binding domain-like"/>
    <property type="match status" value="1"/>
</dbReference>
<dbReference type="PROSITE" id="PS50042">
    <property type="entry name" value="CNMP_BINDING_3"/>
    <property type="match status" value="1"/>
</dbReference>
<dbReference type="RefSeq" id="WP_243478831.1">
    <property type="nucleotide sequence ID" value="NZ_CP063982.1"/>
</dbReference>
<evidence type="ECO:0000259" key="4">
    <source>
        <dbReference type="PROSITE" id="PS50042"/>
    </source>
</evidence>
<evidence type="ECO:0000313" key="7">
    <source>
        <dbReference type="Proteomes" id="UP000831607"/>
    </source>
</evidence>
<dbReference type="EMBL" id="CP063982">
    <property type="protein sequence ID" value="UOD50429.1"/>
    <property type="molecule type" value="Genomic_DNA"/>
</dbReference>
<sequence>MSISVSLLNSLPFFQGLDDSQKEEFCGAATLRSFKSGTQIGRAGEIHDAIAYVISGQLQCKELADDGRVVSLSVMGPGAWVGWLAIVDQGYVSEEILCLTTCQLMTFPTRQLKTLVQTNAVLLNRFLGLAATNIKAARAERMMLTLPNAFQRICFQISNLSGEFDPETLERISALPRQQELASAANTSRETVSRTLQLLIKAGVIHKTGHRVVVRRLDLLKRLAYDGPESLLPAETQPTKTPETIG</sequence>
<dbReference type="Gene3D" id="1.10.10.10">
    <property type="entry name" value="Winged helix-like DNA-binding domain superfamily/Winged helix DNA-binding domain"/>
    <property type="match status" value="1"/>
</dbReference>
<keyword evidence="2" id="KW-0238">DNA-binding</keyword>
<dbReference type="PANTHER" id="PTHR24567:SF77">
    <property type="entry name" value="NUCLEOSIDE-RESPONSIVE TRANSCRIPTIONAL ACTIVATOR OF NUCLEOSIDE UTILIZATION DEOR"/>
    <property type="match status" value="1"/>
</dbReference>
<dbReference type="SMART" id="SM00419">
    <property type="entry name" value="HTH_CRP"/>
    <property type="match status" value="1"/>
</dbReference>
<dbReference type="PROSITE" id="PS51063">
    <property type="entry name" value="HTH_CRP_2"/>
    <property type="match status" value="1"/>
</dbReference>
<dbReference type="CDD" id="cd00038">
    <property type="entry name" value="CAP_ED"/>
    <property type="match status" value="1"/>
</dbReference>
<protein>
    <submittedName>
        <fullName evidence="6">Crp/Fnr family transcriptional regulator</fullName>
    </submittedName>
</protein>
<feature type="domain" description="Cyclic nucleotide-binding" evidence="4">
    <location>
        <begin position="13"/>
        <end position="125"/>
    </location>
</feature>